<reference evidence="2" key="1">
    <citation type="submission" date="2021-02" db="EMBL/GenBank/DDBJ databases">
        <authorList>
            <person name="Nowell W R."/>
        </authorList>
    </citation>
    <scope>NUCLEOTIDE SEQUENCE</scope>
</reference>
<dbReference type="EMBL" id="CAJNOR010021957">
    <property type="protein sequence ID" value="CAF1691689.1"/>
    <property type="molecule type" value="Genomic_DNA"/>
</dbReference>
<evidence type="ECO:0000313" key="3">
    <source>
        <dbReference type="Proteomes" id="UP000663828"/>
    </source>
</evidence>
<feature type="non-terminal residue" evidence="2">
    <location>
        <position position="65"/>
    </location>
</feature>
<organism evidence="2 3">
    <name type="scientific">Adineta ricciae</name>
    <name type="common">Rotifer</name>
    <dbReference type="NCBI Taxonomy" id="249248"/>
    <lineage>
        <taxon>Eukaryota</taxon>
        <taxon>Metazoa</taxon>
        <taxon>Spiralia</taxon>
        <taxon>Gnathifera</taxon>
        <taxon>Rotifera</taxon>
        <taxon>Eurotatoria</taxon>
        <taxon>Bdelloidea</taxon>
        <taxon>Adinetida</taxon>
        <taxon>Adinetidae</taxon>
        <taxon>Adineta</taxon>
    </lineage>
</organism>
<proteinExistence type="predicted"/>
<dbReference type="OrthoDB" id="10061569at2759"/>
<sequence>MTLDQNEYPVALEFYLQIDVDLFYMKTCSFRGVQPHASDKYVFCAQEPQARHALTACGNCGLCYP</sequence>
<protein>
    <submittedName>
        <fullName evidence="2">Uncharacterized protein</fullName>
    </submittedName>
</protein>
<comment type="caution">
    <text evidence="2">The sequence shown here is derived from an EMBL/GenBank/DDBJ whole genome shotgun (WGS) entry which is preliminary data.</text>
</comment>
<evidence type="ECO:0000313" key="2">
    <source>
        <dbReference type="EMBL" id="CAF1691689.1"/>
    </source>
</evidence>
<evidence type="ECO:0000313" key="1">
    <source>
        <dbReference type="EMBL" id="CAF1561576.1"/>
    </source>
</evidence>
<dbReference type="EMBL" id="CAJNOJ010002772">
    <property type="protein sequence ID" value="CAF1561576.1"/>
    <property type="molecule type" value="Genomic_DNA"/>
</dbReference>
<feature type="non-terminal residue" evidence="2">
    <location>
        <position position="1"/>
    </location>
</feature>
<accession>A0A816HU68</accession>
<dbReference type="AlphaFoldDB" id="A0A816HU68"/>
<keyword evidence="3" id="KW-1185">Reference proteome</keyword>
<dbReference type="Proteomes" id="UP000663828">
    <property type="component" value="Unassembled WGS sequence"/>
</dbReference>
<name>A0A816HU68_ADIRI</name>
<gene>
    <name evidence="1" type="ORF">EDS130_LOCUS46611</name>
    <name evidence="2" type="ORF">XAT740_LOCUS64310</name>
</gene>
<dbReference type="Proteomes" id="UP000663852">
    <property type="component" value="Unassembled WGS sequence"/>
</dbReference>